<reference evidence="2" key="2">
    <citation type="journal article" date="2019" name="Genome Biol. Evol.">
        <title>Day and night: Metabolic profiles and evolutionary relationships of six axenic non-marine cyanobacteria.</title>
        <authorList>
            <person name="Will S.E."/>
            <person name="Henke P."/>
            <person name="Boedeker C."/>
            <person name="Huang S."/>
            <person name="Brinkmann H."/>
            <person name="Rohde M."/>
            <person name="Jarek M."/>
            <person name="Friedl T."/>
            <person name="Seufert S."/>
            <person name="Schumacher M."/>
            <person name="Overmann J."/>
            <person name="Neumann-Schaal M."/>
            <person name="Petersen J."/>
        </authorList>
    </citation>
    <scope>NUCLEOTIDE SEQUENCE [LARGE SCALE GENOMIC DNA]</scope>
    <source>
        <strain evidence="2">PCC 7102</strain>
    </source>
</reference>
<protein>
    <submittedName>
        <fullName evidence="2">Uncharacterized protein</fullName>
    </submittedName>
</protein>
<evidence type="ECO:0000256" key="1">
    <source>
        <dbReference type="SAM" id="Phobius"/>
    </source>
</evidence>
<keyword evidence="1" id="KW-0812">Transmembrane</keyword>
<gene>
    <name evidence="2" type="ORF">DSM106972_037040</name>
</gene>
<keyword evidence="3" id="KW-1185">Reference proteome</keyword>
<dbReference type="EMBL" id="RSCL01000008">
    <property type="protein sequence ID" value="RUT05697.1"/>
    <property type="molecule type" value="Genomic_DNA"/>
</dbReference>
<evidence type="ECO:0000313" key="2">
    <source>
        <dbReference type="EMBL" id="RUT05697.1"/>
    </source>
</evidence>
<proteinExistence type="predicted"/>
<organism evidence="2 3">
    <name type="scientific">Dulcicalothrix desertica PCC 7102</name>
    <dbReference type="NCBI Taxonomy" id="232991"/>
    <lineage>
        <taxon>Bacteria</taxon>
        <taxon>Bacillati</taxon>
        <taxon>Cyanobacteriota</taxon>
        <taxon>Cyanophyceae</taxon>
        <taxon>Nostocales</taxon>
        <taxon>Calotrichaceae</taxon>
        <taxon>Dulcicalothrix</taxon>
    </lineage>
</organism>
<name>A0A433VHX3_9CYAN</name>
<evidence type="ECO:0000313" key="3">
    <source>
        <dbReference type="Proteomes" id="UP000271624"/>
    </source>
</evidence>
<keyword evidence="1" id="KW-0472">Membrane</keyword>
<feature type="transmembrane region" description="Helical" evidence="1">
    <location>
        <begin position="26"/>
        <end position="48"/>
    </location>
</feature>
<sequence length="66" mass="7485">MFHLQIFTWNISILFNTQYTAMRYSIMLQLVTGITLVLVGGAAIFAWIQNRPNPPQQGASLTEQTK</sequence>
<keyword evidence="1" id="KW-1133">Transmembrane helix</keyword>
<comment type="caution">
    <text evidence="2">The sequence shown here is derived from an EMBL/GenBank/DDBJ whole genome shotgun (WGS) entry which is preliminary data.</text>
</comment>
<dbReference type="AlphaFoldDB" id="A0A433VHX3"/>
<accession>A0A433VHX3</accession>
<reference evidence="2" key="1">
    <citation type="submission" date="2018-12" db="EMBL/GenBank/DDBJ databases">
        <authorList>
            <person name="Will S."/>
            <person name="Neumann-Schaal M."/>
            <person name="Henke P."/>
        </authorList>
    </citation>
    <scope>NUCLEOTIDE SEQUENCE</scope>
    <source>
        <strain evidence="2">PCC 7102</strain>
    </source>
</reference>
<dbReference type="Proteomes" id="UP000271624">
    <property type="component" value="Unassembled WGS sequence"/>
</dbReference>